<keyword evidence="2" id="KW-1185">Reference proteome</keyword>
<dbReference type="Proteomes" id="UP000523955">
    <property type="component" value="Unassembled WGS sequence"/>
</dbReference>
<comment type="caution">
    <text evidence="1">The sequence shown here is derived from an EMBL/GenBank/DDBJ whole genome shotgun (WGS) entry which is preliminary data.</text>
</comment>
<dbReference type="EMBL" id="JACKXE010000001">
    <property type="protein sequence ID" value="MBB6629159.1"/>
    <property type="molecule type" value="Genomic_DNA"/>
</dbReference>
<protein>
    <submittedName>
        <fullName evidence="1">Uncharacterized protein</fullName>
    </submittedName>
</protein>
<proteinExistence type="predicted"/>
<dbReference type="AlphaFoldDB" id="A0A7X0VBW0"/>
<reference evidence="1 2" key="1">
    <citation type="submission" date="2020-08" db="EMBL/GenBank/DDBJ databases">
        <authorList>
            <person name="Seo M.-J."/>
        </authorList>
    </citation>
    <scope>NUCLEOTIDE SEQUENCE [LARGE SCALE GENOMIC DNA]</scope>
    <source>
        <strain evidence="1 2">KIGAM211</strain>
    </source>
</reference>
<sequence>MGIFATRARATAGTEAGVGLSEEQRRALPARFEAVGEALASGSASAAACAVAGHDLAHDGVSLEEALDGLRTTARTVLRAEPAFGDVRSLATAWSEAALTYLNRLSCEDPLTGLATLAHVRTRLASLYRAADDRPPRTTHALVVVDLLAGGRGGPADVLTLALRAARLGERARTVFPGHETIGRIGPVRVVVVADRDERLARRADLLRRLLEGVERDGGLRVWVEGLPGTDASAGLLLDELARL</sequence>
<accession>A0A7X0VBW0</accession>
<evidence type="ECO:0000313" key="1">
    <source>
        <dbReference type="EMBL" id="MBB6629159.1"/>
    </source>
</evidence>
<dbReference type="RefSeq" id="WP_185254141.1">
    <property type="nucleotide sequence ID" value="NZ_JACKXE010000001.1"/>
</dbReference>
<evidence type="ECO:0000313" key="2">
    <source>
        <dbReference type="Proteomes" id="UP000523955"/>
    </source>
</evidence>
<gene>
    <name evidence="1" type="ORF">H5V45_17665</name>
</gene>
<name>A0A7X0VBW0_9ACTN</name>
<organism evidence="1 2">
    <name type="scientific">Nocardioides luti</name>
    <dbReference type="NCBI Taxonomy" id="2761101"/>
    <lineage>
        <taxon>Bacteria</taxon>
        <taxon>Bacillati</taxon>
        <taxon>Actinomycetota</taxon>
        <taxon>Actinomycetes</taxon>
        <taxon>Propionibacteriales</taxon>
        <taxon>Nocardioidaceae</taxon>
        <taxon>Nocardioides</taxon>
    </lineage>
</organism>